<dbReference type="GO" id="GO:0009307">
    <property type="term" value="P:DNA restriction-modification system"/>
    <property type="evidence" value="ECO:0007669"/>
    <property type="project" value="UniProtKB-KW"/>
</dbReference>
<dbReference type="Gene3D" id="3.90.220.20">
    <property type="entry name" value="DNA methylase specificity domains"/>
    <property type="match status" value="1"/>
</dbReference>
<dbReference type="InterPro" id="IPR000055">
    <property type="entry name" value="Restrct_endonuc_typeI_TRD"/>
</dbReference>
<evidence type="ECO:0000256" key="3">
    <source>
        <dbReference type="ARBA" id="ARBA00023125"/>
    </source>
</evidence>
<gene>
    <name evidence="6" type="ORF">GWP43_11960</name>
</gene>
<keyword evidence="3" id="KW-0238">DNA-binding</keyword>
<sequence>MQKGNPDYDAEALFELIQKERKVDKKRKALPPILDAEKPFELPTGWKWVRLGEISESCLGKMLDGIKNQGMPRKYLRNLNVRWFDFDLSDLLEMKIRDEELSRYSVKKGDLLICEGGYPGRSAIWNESYSICFQKAIHRVHFFSMADMSIIFNYYLFYLCETNQIERYLTGEGIKHLTGVKLKQMIITLAPSQEQAEIVSRMKKLLLEVEQLEKEITQREEYTNQLMRSILQEAFEEKCGLILHF</sequence>
<accession>A0A6P1Y3S0</accession>
<keyword evidence="2" id="KW-0680">Restriction system</keyword>
<dbReference type="SUPFAM" id="SSF116734">
    <property type="entry name" value="DNA methylase specificity domain"/>
    <property type="match status" value="1"/>
</dbReference>
<dbReference type="KEGG" id="trz:GWP43_11960"/>
<keyword evidence="4" id="KW-0175">Coiled coil</keyword>
<reference evidence="6 7" key="1">
    <citation type="submission" date="2020-01" db="EMBL/GenBank/DDBJ databases">
        <title>Complete genome sequence of a human oral phylogroup 1 Treponema sp. strain ATCC 700766, originally isolated from periodontitis dental plaque.</title>
        <authorList>
            <person name="Chan Y."/>
            <person name="Huo Y.-B."/>
            <person name="Yu X.-L."/>
            <person name="Zeng H."/>
            <person name="Leung W.-K."/>
            <person name="Watt R.M."/>
        </authorList>
    </citation>
    <scope>NUCLEOTIDE SEQUENCE [LARGE SCALE GENOMIC DNA]</scope>
    <source>
        <strain evidence="6 7">OMZ 804</strain>
    </source>
</reference>
<dbReference type="GO" id="GO:0003677">
    <property type="term" value="F:DNA binding"/>
    <property type="evidence" value="ECO:0007669"/>
    <property type="project" value="UniProtKB-KW"/>
</dbReference>
<protein>
    <recommendedName>
        <fullName evidence="5">Type I restriction modification DNA specificity domain-containing protein</fullName>
    </recommendedName>
</protein>
<evidence type="ECO:0000313" key="6">
    <source>
        <dbReference type="EMBL" id="QHX44039.1"/>
    </source>
</evidence>
<dbReference type="EMBL" id="CP048020">
    <property type="protein sequence ID" value="QHX44039.1"/>
    <property type="molecule type" value="Genomic_DNA"/>
</dbReference>
<evidence type="ECO:0000313" key="7">
    <source>
        <dbReference type="Proteomes" id="UP000464374"/>
    </source>
</evidence>
<dbReference type="InterPro" id="IPR051212">
    <property type="entry name" value="Type-I_RE_S_subunit"/>
</dbReference>
<dbReference type="InterPro" id="IPR044946">
    <property type="entry name" value="Restrct_endonuc_typeI_TRD_sf"/>
</dbReference>
<evidence type="ECO:0000256" key="4">
    <source>
        <dbReference type="SAM" id="Coils"/>
    </source>
</evidence>
<name>A0A6P1Y3S0_9SPIR</name>
<proteinExistence type="inferred from homology"/>
<evidence type="ECO:0000256" key="1">
    <source>
        <dbReference type="ARBA" id="ARBA00010923"/>
    </source>
</evidence>
<dbReference type="Proteomes" id="UP000464374">
    <property type="component" value="Chromosome"/>
</dbReference>
<organism evidence="6 7">
    <name type="scientific">Treponema vincentii</name>
    <dbReference type="NCBI Taxonomy" id="69710"/>
    <lineage>
        <taxon>Bacteria</taxon>
        <taxon>Pseudomonadati</taxon>
        <taxon>Spirochaetota</taxon>
        <taxon>Spirochaetia</taxon>
        <taxon>Spirochaetales</taxon>
        <taxon>Treponemataceae</taxon>
        <taxon>Treponema</taxon>
    </lineage>
</organism>
<dbReference type="RefSeq" id="WP_162664337.1">
    <property type="nucleotide sequence ID" value="NZ_CP048020.1"/>
</dbReference>
<evidence type="ECO:0000256" key="2">
    <source>
        <dbReference type="ARBA" id="ARBA00022747"/>
    </source>
</evidence>
<dbReference type="Pfam" id="PF01420">
    <property type="entry name" value="Methylase_S"/>
    <property type="match status" value="1"/>
</dbReference>
<dbReference type="AlphaFoldDB" id="A0A6P1Y3S0"/>
<dbReference type="PANTHER" id="PTHR43140">
    <property type="entry name" value="TYPE-1 RESTRICTION ENZYME ECOKI SPECIFICITY PROTEIN"/>
    <property type="match status" value="1"/>
</dbReference>
<dbReference type="PANTHER" id="PTHR43140:SF1">
    <property type="entry name" value="TYPE I RESTRICTION ENZYME ECOKI SPECIFICITY SUBUNIT"/>
    <property type="match status" value="1"/>
</dbReference>
<feature type="domain" description="Type I restriction modification DNA specificity" evidence="5">
    <location>
        <begin position="99"/>
        <end position="217"/>
    </location>
</feature>
<feature type="coiled-coil region" evidence="4">
    <location>
        <begin position="195"/>
        <end position="222"/>
    </location>
</feature>
<comment type="similarity">
    <text evidence="1">Belongs to the type-I restriction system S methylase family.</text>
</comment>
<evidence type="ECO:0000259" key="5">
    <source>
        <dbReference type="Pfam" id="PF01420"/>
    </source>
</evidence>